<dbReference type="Proteomes" id="UP001600064">
    <property type="component" value="Unassembled WGS sequence"/>
</dbReference>
<evidence type="ECO:0000313" key="2">
    <source>
        <dbReference type="EMBL" id="KAL2272058.1"/>
    </source>
</evidence>
<name>A0ABR4DP60_9PEZI</name>
<evidence type="ECO:0000256" key="1">
    <source>
        <dbReference type="SAM" id="MobiDB-lite"/>
    </source>
</evidence>
<sequence>MPSRKSRSNSSSPPGSKNHQILQQLGRAVLAYALKKLAEHQQARSEPLGHARSRSRDRSNSVRSHRDVPRNDDGELQTVITQMAIGALIGGVRRLIKRRRERKRAAAAATTTDVNNASRTTRSKTLYHPAVTIDPELSASLDFATSELCGAIEILRNIADASPRPLQHPTHDCAVRDAVVAEADRLTTSLTRLQMSIFNMQNQHPALEAPGKVGERRGQGQGRETRVGGMVAEDVEGRRTKPGEQNREVERRRWPQSERSAERRQGGWEEGHSHHKGYRIGRRASPLENACRMRHRSYQRLNDQLQVPAWPGPWDEGLHRLHRRRRGHGYVVDEPLSTGRELRRSRIGAYDEEQTPCRYRVDPVIVS</sequence>
<dbReference type="EMBL" id="JAZGUE010000001">
    <property type="protein sequence ID" value="KAL2272058.1"/>
    <property type="molecule type" value="Genomic_DNA"/>
</dbReference>
<feature type="region of interest" description="Disordered" evidence="1">
    <location>
        <begin position="208"/>
        <end position="279"/>
    </location>
</feature>
<gene>
    <name evidence="2" type="ORF">VTJ83DRAFT_1429</name>
</gene>
<feature type="region of interest" description="Disordered" evidence="1">
    <location>
        <begin position="40"/>
        <end position="75"/>
    </location>
</feature>
<proteinExistence type="predicted"/>
<feature type="compositionally biased region" description="Basic and acidic residues" evidence="1">
    <location>
        <begin position="235"/>
        <end position="272"/>
    </location>
</feature>
<accession>A0ABR4DP60</accession>
<dbReference type="RefSeq" id="XP_070870782.1">
    <property type="nucleotide sequence ID" value="XM_071007587.1"/>
</dbReference>
<organism evidence="2 3">
    <name type="scientific">Remersonia thermophila</name>
    <dbReference type="NCBI Taxonomy" id="72144"/>
    <lineage>
        <taxon>Eukaryota</taxon>
        <taxon>Fungi</taxon>
        <taxon>Dikarya</taxon>
        <taxon>Ascomycota</taxon>
        <taxon>Pezizomycotina</taxon>
        <taxon>Sordariomycetes</taxon>
        <taxon>Sordariomycetidae</taxon>
        <taxon>Sordariales</taxon>
        <taxon>Sordariales incertae sedis</taxon>
        <taxon>Remersonia</taxon>
    </lineage>
</organism>
<evidence type="ECO:0000313" key="3">
    <source>
        <dbReference type="Proteomes" id="UP001600064"/>
    </source>
</evidence>
<feature type="region of interest" description="Disordered" evidence="1">
    <location>
        <begin position="1"/>
        <end position="24"/>
    </location>
</feature>
<feature type="compositionally biased region" description="Basic and acidic residues" evidence="1">
    <location>
        <begin position="213"/>
        <end position="226"/>
    </location>
</feature>
<feature type="compositionally biased region" description="Low complexity" evidence="1">
    <location>
        <begin position="8"/>
        <end position="18"/>
    </location>
</feature>
<protein>
    <submittedName>
        <fullName evidence="2">Uncharacterized protein</fullName>
    </submittedName>
</protein>
<comment type="caution">
    <text evidence="2">The sequence shown here is derived from an EMBL/GenBank/DDBJ whole genome shotgun (WGS) entry which is preliminary data.</text>
</comment>
<feature type="compositionally biased region" description="Basic and acidic residues" evidence="1">
    <location>
        <begin position="40"/>
        <end position="73"/>
    </location>
</feature>
<dbReference type="GeneID" id="98122231"/>
<keyword evidence="3" id="KW-1185">Reference proteome</keyword>
<reference evidence="2 3" key="1">
    <citation type="journal article" date="2024" name="Commun. Biol.">
        <title>Comparative genomic analysis of thermophilic fungi reveals convergent evolutionary adaptations and gene losses.</title>
        <authorList>
            <person name="Steindorff A.S."/>
            <person name="Aguilar-Pontes M.V."/>
            <person name="Robinson A.J."/>
            <person name="Andreopoulos B."/>
            <person name="LaButti K."/>
            <person name="Kuo A."/>
            <person name="Mondo S."/>
            <person name="Riley R."/>
            <person name="Otillar R."/>
            <person name="Haridas S."/>
            <person name="Lipzen A."/>
            <person name="Grimwood J."/>
            <person name="Schmutz J."/>
            <person name="Clum A."/>
            <person name="Reid I.D."/>
            <person name="Moisan M.C."/>
            <person name="Butler G."/>
            <person name="Nguyen T.T.M."/>
            <person name="Dewar K."/>
            <person name="Conant G."/>
            <person name="Drula E."/>
            <person name="Henrissat B."/>
            <person name="Hansel C."/>
            <person name="Singer S."/>
            <person name="Hutchinson M.I."/>
            <person name="de Vries R.P."/>
            <person name="Natvig D.O."/>
            <person name="Powell A.J."/>
            <person name="Tsang A."/>
            <person name="Grigoriev I.V."/>
        </authorList>
    </citation>
    <scope>NUCLEOTIDE SEQUENCE [LARGE SCALE GENOMIC DNA]</scope>
    <source>
        <strain evidence="2 3">ATCC 22073</strain>
    </source>
</reference>